<proteinExistence type="evidence at transcript level"/>
<sequence length="85" mass="9139">MKATIAVTCFFSAIMLISAITREQCEAPHGQPSCGDGAVLKTSYYFSNLTGQCEPEFGCGNGPNNFPNLDECMRNCPYGKYALSG</sequence>
<name>V5GPT3_IXORI</name>
<organism evidence="3">
    <name type="scientific">Ixodes ricinus</name>
    <name type="common">Common tick</name>
    <name type="synonym">Acarus ricinus</name>
    <dbReference type="NCBI Taxonomy" id="34613"/>
    <lineage>
        <taxon>Eukaryota</taxon>
        <taxon>Metazoa</taxon>
        <taxon>Ecdysozoa</taxon>
        <taxon>Arthropoda</taxon>
        <taxon>Chelicerata</taxon>
        <taxon>Arachnida</taxon>
        <taxon>Acari</taxon>
        <taxon>Parasitiformes</taxon>
        <taxon>Ixodida</taxon>
        <taxon>Ixodoidea</taxon>
        <taxon>Ixodidae</taxon>
        <taxon>Ixodinae</taxon>
        <taxon>Ixodes</taxon>
    </lineage>
</organism>
<dbReference type="SUPFAM" id="SSF57362">
    <property type="entry name" value="BPTI-like"/>
    <property type="match status" value="1"/>
</dbReference>
<feature type="domain" description="BPTI/Kunitz inhibitor" evidence="2">
    <location>
        <begin position="25"/>
        <end position="76"/>
    </location>
</feature>
<feature type="chain" id="PRO_5004734263" evidence="1">
    <location>
        <begin position="20"/>
        <end position="85"/>
    </location>
</feature>
<keyword evidence="1" id="KW-0732">Signal</keyword>
<dbReference type="PROSITE" id="PS50279">
    <property type="entry name" value="BPTI_KUNITZ_2"/>
    <property type="match status" value="1"/>
</dbReference>
<dbReference type="GO" id="GO:0004867">
    <property type="term" value="F:serine-type endopeptidase inhibitor activity"/>
    <property type="evidence" value="ECO:0007669"/>
    <property type="project" value="InterPro"/>
</dbReference>
<dbReference type="SMART" id="SM00131">
    <property type="entry name" value="KU"/>
    <property type="match status" value="1"/>
</dbReference>
<protein>
    <submittedName>
        <fullName evidence="3">Putative tick kunitz 38</fullName>
    </submittedName>
</protein>
<dbReference type="Pfam" id="PF00014">
    <property type="entry name" value="Kunitz_BPTI"/>
    <property type="match status" value="1"/>
</dbReference>
<dbReference type="Gene3D" id="4.10.410.10">
    <property type="entry name" value="Pancreatic trypsin inhibitor Kunitz domain"/>
    <property type="match status" value="1"/>
</dbReference>
<evidence type="ECO:0000259" key="2">
    <source>
        <dbReference type="PROSITE" id="PS50279"/>
    </source>
</evidence>
<feature type="signal peptide" evidence="1">
    <location>
        <begin position="1"/>
        <end position="19"/>
    </location>
</feature>
<reference evidence="3" key="1">
    <citation type="journal article" date="2015" name="Sci. Rep.">
        <title>Tissue- and time-dependent transcription in Ixodes ricinus salivary glands and midguts when blood feeding on the vertebrate host.</title>
        <authorList>
            <person name="Kotsyfakis M."/>
            <person name="Schwarz A."/>
            <person name="Erhart J."/>
            <person name="Ribeiro J.M."/>
        </authorList>
    </citation>
    <scope>NUCLEOTIDE SEQUENCE</scope>
    <source>
        <tissue evidence="3">Salivary gland and midgut</tissue>
    </source>
</reference>
<dbReference type="CDD" id="cd00109">
    <property type="entry name" value="Kunitz-type"/>
    <property type="match status" value="1"/>
</dbReference>
<accession>V5GPT3</accession>
<dbReference type="EMBL" id="GANP01012058">
    <property type="protein sequence ID" value="JAB72410.1"/>
    <property type="molecule type" value="mRNA"/>
</dbReference>
<dbReference type="AlphaFoldDB" id="V5GPT3"/>
<dbReference type="InterPro" id="IPR036880">
    <property type="entry name" value="Kunitz_BPTI_sf"/>
</dbReference>
<evidence type="ECO:0000313" key="3">
    <source>
        <dbReference type="EMBL" id="JAB72410.1"/>
    </source>
</evidence>
<dbReference type="InterPro" id="IPR002223">
    <property type="entry name" value="Kunitz_BPTI"/>
</dbReference>
<evidence type="ECO:0000256" key="1">
    <source>
        <dbReference type="SAM" id="SignalP"/>
    </source>
</evidence>